<organism evidence="1 2">
    <name type="scientific">Roseofilum casamattae BLCC-M143</name>
    <dbReference type="NCBI Taxonomy" id="3022442"/>
    <lineage>
        <taxon>Bacteria</taxon>
        <taxon>Bacillati</taxon>
        <taxon>Cyanobacteriota</taxon>
        <taxon>Cyanophyceae</taxon>
        <taxon>Desertifilales</taxon>
        <taxon>Desertifilaceae</taxon>
        <taxon>Roseofilum</taxon>
        <taxon>Roseofilum casamattae</taxon>
    </lineage>
</organism>
<name>A0ABT7BZA0_9CYAN</name>
<protein>
    <recommendedName>
        <fullName evidence="3">Restriction endonuclease domain-containing protein</fullName>
    </recommendedName>
</protein>
<reference evidence="1 2" key="1">
    <citation type="submission" date="2023-01" db="EMBL/GenBank/DDBJ databases">
        <title>Novel diversity within Roseofilum (Cyanobacteria; Desertifilaceae) from marine benthic mats with descriptions of four novel species.</title>
        <authorList>
            <person name="Wang Y."/>
            <person name="Berthold D.E."/>
            <person name="Hu J."/>
            <person name="Lefler F.W."/>
            <person name="Laughinghouse H.D. IV."/>
        </authorList>
    </citation>
    <scope>NUCLEOTIDE SEQUENCE [LARGE SCALE GENOMIC DNA]</scope>
    <source>
        <strain evidence="1 2">BLCC-M143</strain>
    </source>
</reference>
<dbReference type="Proteomes" id="UP001232992">
    <property type="component" value="Unassembled WGS sequence"/>
</dbReference>
<proteinExistence type="predicted"/>
<gene>
    <name evidence="1" type="ORF">PMH09_15180</name>
</gene>
<dbReference type="EMBL" id="JAQOSQ010000016">
    <property type="protein sequence ID" value="MDJ1184528.1"/>
    <property type="molecule type" value="Genomic_DNA"/>
</dbReference>
<evidence type="ECO:0008006" key="3">
    <source>
        <dbReference type="Google" id="ProtNLM"/>
    </source>
</evidence>
<evidence type="ECO:0000313" key="2">
    <source>
        <dbReference type="Proteomes" id="UP001232992"/>
    </source>
</evidence>
<sequence>MPITTYKWTIDRYHQAIRAGLFNEQPLELIRGELIVIPPEGEIHAYYKSVFIN</sequence>
<evidence type="ECO:0000313" key="1">
    <source>
        <dbReference type="EMBL" id="MDJ1184528.1"/>
    </source>
</evidence>
<comment type="caution">
    <text evidence="1">The sequence shown here is derived from an EMBL/GenBank/DDBJ whole genome shotgun (WGS) entry which is preliminary data.</text>
</comment>
<keyword evidence="2" id="KW-1185">Reference proteome</keyword>
<accession>A0ABT7BZA0</accession>
<dbReference type="RefSeq" id="WP_283759184.1">
    <property type="nucleotide sequence ID" value="NZ_JAQOSQ010000016.1"/>
</dbReference>